<organism evidence="2 3">
    <name type="scientific">Nosocomiicoccus ampullae</name>
    <dbReference type="NCBI Taxonomy" id="489910"/>
    <lineage>
        <taxon>Bacteria</taxon>
        <taxon>Bacillati</taxon>
        <taxon>Bacillota</taxon>
        <taxon>Bacilli</taxon>
        <taxon>Bacillales</taxon>
        <taxon>Staphylococcaceae</taxon>
        <taxon>Nosocomiicoccus</taxon>
    </lineage>
</organism>
<dbReference type="EMBL" id="JACHHF010000002">
    <property type="protein sequence ID" value="MBB5175600.1"/>
    <property type="molecule type" value="Genomic_DNA"/>
</dbReference>
<evidence type="ECO:0000313" key="3">
    <source>
        <dbReference type="Proteomes" id="UP000579136"/>
    </source>
</evidence>
<sequence length="128" mass="15328">MKMIALLYLNSLLLDYIINEGLAENYVEEILGKEYVNPWAFMHQRQEFNSFIEILKNPYINDRSRIYSIMHGNKKENIPLWLGYSYGYSLVNFIKINTLINIDELTKKDRNFFDNYNKIFLKILMKDG</sequence>
<reference evidence="2 3" key="1">
    <citation type="submission" date="2020-08" db="EMBL/GenBank/DDBJ databases">
        <title>Genomic Encyclopedia of Type Strains, Phase IV (KMG-IV): sequencing the most valuable type-strain genomes for metagenomic binning, comparative biology and taxonomic classification.</title>
        <authorList>
            <person name="Goeker M."/>
        </authorList>
    </citation>
    <scope>NUCLEOTIDE SEQUENCE [LARGE SCALE GENOMIC DNA]</scope>
    <source>
        <strain evidence="2 3">DSM 19163</strain>
    </source>
</reference>
<dbReference type="Pfam" id="PF10026">
    <property type="entry name" value="DUF2268"/>
    <property type="match status" value="1"/>
</dbReference>
<keyword evidence="3" id="KW-1185">Reference proteome</keyword>
<proteinExistence type="predicted"/>
<dbReference type="Proteomes" id="UP000579136">
    <property type="component" value="Unassembled WGS sequence"/>
</dbReference>
<protein>
    <submittedName>
        <fullName evidence="2">Uncharacterized protein YjaZ</fullName>
    </submittedName>
</protein>
<gene>
    <name evidence="2" type="ORF">HNQ45_000470</name>
</gene>
<comment type="caution">
    <text evidence="2">The sequence shown here is derived from an EMBL/GenBank/DDBJ whole genome shotgun (WGS) entry which is preliminary data.</text>
</comment>
<feature type="domain" description="DUF2268" evidence="1">
    <location>
        <begin position="13"/>
        <end position="107"/>
    </location>
</feature>
<name>A0A9Q2CYU0_9STAP</name>
<evidence type="ECO:0000259" key="1">
    <source>
        <dbReference type="Pfam" id="PF10026"/>
    </source>
</evidence>
<dbReference type="InterPro" id="IPR018728">
    <property type="entry name" value="DUF2268"/>
</dbReference>
<evidence type="ECO:0000313" key="2">
    <source>
        <dbReference type="EMBL" id="MBB5175600.1"/>
    </source>
</evidence>
<dbReference type="AlphaFoldDB" id="A0A9Q2CYU0"/>
<accession>A0A9Q2CYU0</accession>